<evidence type="ECO:0000313" key="6">
    <source>
        <dbReference type="Proteomes" id="UP000478183"/>
    </source>
</evidence>
<proteinExistence type="predicted"/>
<feature type="domain" description="HTH deoR-type" evidence="4">
    <location>
        <begin position="8"/>
        <end position="63"/>
    </location>
</feature>
<evidence type="ECO:0000259" key="4">
    <source>
        <dbReference type="PROSITE" id="PS51000"/>
    </source>
</evidence>
<evidence type="ECO:0000256" key="1">
    <source>
        <dbReference type="ARBA" id="ARBA00022491"/>
    </source>
</evidence>
<keyword evidence="6" id="KW-1185">Reference proteome</keyword>
<gene>
    <name evidence="5" type="ORF">GL286_11705</name>
</gene>
<keyword evidence="3" id="KW-0804">Transcription</keyword>
<dbReference type="InterPro" id="IPR014036">
    <property type="entry name" value="DeoR-like_C"/>
</dbReference>
<organism evidence="5 6">
    <name type="scientific">Paracoccus aestuariivivens</name>
    <dbReference type="NCBI Taxonomy" id="1820333"/>
    <lineage>
        <taxon>Bacteria</taxon>
        <taxon>Pseudomonadati</taxon>
        <taxon>Pseudomonadota</taxon>
        <taxon>Alphaproteobacteria</taxon>
        <taxon>Rhodobacterales</taxon>
        <taxon>Paracoccaceae</taxon>
        <taxon>Paracoccus</taxon>
    </lineage>
</organism>
<comment type="caution">
    <text evidence="5">The sequence shown here is derived from an EMBL/GenBank/DDBJ whole genome shotgun (WGS) entry which is preliminary data.</text>
</comment>
<protein>
    <submittedName>
        <fullName evidence="5">DeoR family transcriptional regulator</fullName>
    </submittedName>
</protein>
<dbReference type="EMBL" id="WMIE01000006">
    <property type="protein sequence ID" value="MTH78395.1"/>
    <property type="molecule type" value="Genomic_DNA"/>
</dbReference>
<dbReference type="PROSITE" id="PS51000">
    <property type="entry name" value="HTH_DEOR_2"/>
    <property type="match status" value="1"/>
</dbReference>
<reference evidence="5 6" key="1">
    <citation type="submission" date="2019-11" db="EMBL/GenBank/DDBJ databases">
        <authorList>
            <person name="Dong K."/>
        </authorList>
    </citation>
    <scope>NUCLEOTIDE SEQUENCE [LARGE SCALE GENOMIC DNA]</scope>
    <source>
        <strain evidence="5 6">NBRC 111993</strain>
    </source>
</reference>
<dbReference type="Proteomes" id="UP000478183">
    <property type="component" value="Unassembled WGS sequence"/>
</dbReference>
<dbReference type="Pfam" id="PF08220">
    <property type="entry name" value="HTH_DeoR"/>
    <property type="match status" value="1"/>
</dbReference>
<dbReference type="InterPro" id="IPR037171">
    <property type="entry name" value="NagB/RpiA_transferase-like"/>
</dbReference>
<dbReference type="GO" id="GO:0003700">
    <property type="term" value="F:DNA-binding transcription factor activity"/>
    <property type="evidence" value="ECO:0007669"/>
    <property type="project" value="InterPro"/>
</dbReference>
<dbReference type="SMART" id="SM00420">
    <property type="entry name" value="HTH_DEOR"/>
    <property type="match status" value="1"/>
</dbReference>
<dbReference type="AlphaFoldDB" id="A0A6L6JB18"/>
<accession>A0A6L6JB18</accession>
<keyword evidence="1" id="KW-0678">Repressor</keyword>
<dbReference type="InterPro" id="IPR050313">
    <property type="entry name" value="Carb_Metab_HTH_regulators"/>
</dbReference>
<name>A0A6L6JB18_9RHOB</name>
<evidence type="ECO:0000256" key="3">
    <source>
        <dbReference type="ARBA" id="ARBA00023163"/>
    </source>
</evidence>
<dbReference type="Pfam" id="PF00455">
    <property type="entry name" value="DeoRC"/>
    <property type="match status" value="1"/>
</dbReference>
<dbReference type="PANTHER" id="PTHR30363">
    <property type="entry name" value="HTH-TYPE TRANSCRIPTIONAL REGULATOR SRLR-RELATED"/>
    <property type="match status" value="1"/>
</dbReference>
<dbReference type="SUPFAM" id="SSF46785">
    <property type="entry name" value="Winged helix' DNA-binding domain"/>
    <property type="match status" value="1"/>
</dbReference>
<dbReference type="SMART" id="SM01134">
    <property type="entry name" value="DeoRC"/>
    <property type="match status" value="1"/>
</dbReference>
<dbReference type="InterPro" id="IPR001034">
    <property type="entry name" value="DeoR_HTH"/>
</dbReference>
<dbReference type="OrthoDB" id="9797223at2"/>
<dbReference type="InterPro" id="IPR036390">
    <property type="entry name" value="WH_DNA-bd_sf"/>
</dbReference>
<dbReference type="PRINTS" id="PR00037">
    <property type="entry name" value="HTHLACR"/>
</dbReference>
<dbReference type="InterPro" id="IPR036388">
    <property type="entry name" value="WH-like_DNA-bd_sf"/>
</dbReference>
<keyword evidence="2" id="KW-0805">Transcription regulation</keyword>
<dbReference type="PANTHER" id="PTHR30363:SF4">
    <property type="entry name" value="GLYCEROL-3-PHOSPHATE REGULON REPRESSOR"/>
    <property type="match status" value="1"/>
</dbReference>
<dbReference type="RefSeq" id="WP_155095754.1">
    <property type="nucleotide sequence ID" value="NZ_WMIE01000006.1"/>
</dbReference>
<sequence length="265" mass="28224">MRDSSRFPTQRKQTIRNRLLAGVPVLSNDLAAEFGVSEDAIRRDLRSLSAEGVCERVYGGALPLSTASGPLTSRLNDSPAEKSRLAARALDLICAGETVFLDSSSTNLSLARQMPQVLGVNIVTNSVLIAAALIERPGIEVNILGGRVNHHVGGRVDAKALDALAEYSIDRCFLGACAFDPSEGLAGFDRDDVIFKRGLLEMARSTAVMLTTEKLGTFAPYRICKPTGIGTYILSPDAGQTLRDGLSGAGCRVLLAEPDPLKEPI</sequence>
<dbReference type="Gene3D" id="1.10.10.10">
    <property type="entry name" value="Winged helix-like DNA-binding domain superfamily/Winged helix DNA-binding domain"/>
    <property type="match status" value="1"/>
</dbReference>
<dbReference type="SUPFAM" id="SSF100950">
    <property type="entry name" value="NagB/RpiA/CoA transferase-like"/>
    <property type="match status" value="1"/>
</dbReference>
<evidence type="ECO:0000256" key="2">
    <source>
        <dbReference type="ARBA" id="ARBA00023015"/>
    </source>
</evidence>
<evidence type="ECO:0000313" key="5">
    <source>
        <dbReference type="EMBL" id="MTH78395.1"/>
    </source>
</evidence>